<dbReference type="EMBL" id="JXAK01000066">
    <property type="protein sequence ID" value="KIL38317.1"/>
    <property type="molecule type" value="Genomic_DNA"/>
</dbReference>
<evidence type="ECO:0000313" key="2">
    <source>
        <dbReference type="EMBL" id="KIL38317.1"/>
    </source>
</evidence>
<name>A0ABR5ABP7_9BACL</name>
<comment type="caution">
    <text evidence="2">The sequence shown here is derived from an EMBL/GenBank/DDBJ whole genome shotgun (WGS) entry which is preliminary data.</text>
</comment>
<dbReference type="RefSeq" id="WP_041051489.1">
    <property type="nucleotide sequence ID" value="NZ_JXAK01000066.1"/>
</dbReference>
<evidence type="ECO:0000313" key="3">
    <source>
        <dbReference type="Proteomes" id="UP000031967"/>
    </source>
</evidence>
<keyword evidence="3" id="KW-1185">Reference proteome</keyword>
<feature type="region of interest" description="Disordered" evidence="1">
    <location>
        <begin position="120"/>
        <end position="148"/>
    </location>
</feature>
<dbReference type="Proteomes" id="UP000031967">
    <property type="component" value="Unassembled WGS sequence"/>
</dbReference>
<accession>A0ABR5ABP7</accession>
<organism evidence="2 3">
    <name type="scientific">Gordoniibacillus kamchatkensis</name>
    <dbReference type="NCBI Taxonomy" id="1590651"/>
    <lineage>
        <taxon>Bacteria</taxon>
        <taxon>Bacillati</taxon>
        <taxon>Bacillota</taxon>
        <taxon>Bacilli</taxon>
        <taxon>Bacillales</taxon>
        <taxon>Paenibacillaceae</taxon>
        <taxon>Gordoniibacillus</taxon>
    </lineage>
</organism>
<protein>
    <submittedName>
        <fullName evidence="2">Uncharacterized protein</fullName>
    </submittedName>
</protein>
<proteinExistence type="predicted"/>
<evidence type="ECO:0000256" key="1">
    <source>
        <dbReference type="SAM" id="MobiDB-lite"/>
    </source>
</evidence>
<sequence length="148" mass="16755">MGKAAHKINDELSKRIIEMSLTMSSREISRALAADGIQITHSAINNHVKDVRKERSEQTKQIVQEQIAKTVPQDLEMLQKLRDELAKAVFDDVKTKADKDIWLKATKELRATIESRLKYSGADEDPEDSRLSVIFNMPRPKSGTHADD</sequence>
<gene>
    <name evidence="2" type="ORF">SD70_27260</name>
</gene>
<reference evidence="2 3" key="1">
    <citation type="submission" date="2014-12" db="EMBL/GenBank/DDBJ databases">
        <title>Draft genome sequence of Paenibacillus kamchatkensis strain B-2647.</title>
        <authorList>
            <person name="Karlyshev A.V."/>
            <person name="Kudryashova E.B."/>
        </authorList>
    </citation>
    <scope>NUCLEOTIDE SEQUENCE [LARGE SCALE GENOMIC DNA]</scope>
    <source>
        <strain evidence="2 3">VKM B-2647</strain>
    </source>
</reference>